<dbReference type="Proteomes" id="UP000655588">
    <property type="component" value="Unassembled WGS sequence"/>
</dbReference>
<organism evidence="2 3">
    <name type="scientific">Frieseomelitta varia</name>
    <dbReference type="NCBI Taxonomy" id="561572"/>
    <lineage>
        <taxon>Eukaryota</taxon>
        <taxon>Metazoa</taxon>
        <taxon>Ecdysozoa</taxon>
        <taxon>Arthropoda</taxon>
        <taxon>Hexapoda</taxon>
        <taxon>Insecta</taxon>
        <taxon>Pterygota</taxon>
        <taxon>Neoptera</taxon>
        <taxon>Endopterygota</taxon>
        <taxon>Hymenoptera</taxon>
        <taxon>Apocrita</taxon>
        <taxon>Aculeata</taxon>
        <taxon>Apoidea</taxon>
        <taxon>Anthophila</taxon>
        <taxon>Apidae</taxon>
        <taxon>Frieseomelitta</taxon>
    </lineage>
</organism>
<feature type="region of interest" description="Disordered" evidence="1">
    <location>
        <begin position="1"/>
        <end position="25"/>
    </location>
</feature>
<evidence type="ECO:0000256" key="1">
    <source>
        <dbReference type="SAM" id="MobiDB-lite"/>
    </source>
</evidence>
<comment type="caution">
    <text evidence="2">The sequence shown here is derived from an EMBL/GenBank/DDBJ whole genome shotgun (WGS) entry which is preliminary data.</text>
</comment>
<dbReference type="EMBL" id="WNWW01000371">
    <property type="protein sequence ID" value="KAF3425645.1"/>
    <property type="molecule type" value="Genomic_DNA"/>
</dbReference>
<keyword evidence="3" id="KW-1185">Reference proteome</keyword>
<protein>
    <submittedName>
        <fullName evidence="2">Uncharacterized protein</fullName>
    </submittedName>
</protein>
<name>A0A833S6L4_9HYME</name>
<evidence type="ECO:0000313" key="3">
    <source>
        <dbReference type="Proteomes" id="UP000655588"/>
    </source>
</evidence>
<sequence>MKEREAQRKFAETGAETSRSRGPYPGSYVHDPLLAPISYCTHSFRAAKSVTGKPVQLHSVGRLKFTFGVTLDVVVRYDDEDEDEGPQPDPMLEQGAPIPVRLHNEFPPELASTPLEDIDSFYHNQRVSIFYYENRREFGFHIVARSAREINPEKRILIAFKPSSSSAREKTYSGSQRQMRCGSSTRSTQYDVWPFTYWFTHCSPSSLSLQYWLTAYS</sequence>
<gene>
    <name evidence="2" type="ORF">E2986_13107</name>
</gene>
<accession>A0A833S6L4</accession>
<dbReference type="AlphaFoldDB" id="A0A833S6L4"/>
<proteinExistence type="predicted"/>
<evidence type="ECO:0000313" key="2">
    <source>
        <dbReference type="EMBL" id="KAF3425645.1"/>
    </source>
</evidence>
<reference evidence="2" key="1">
    <citation type="submission" date="2019-11" db="EMBL/GenBank/DDBJ databases">
        <title>The nuclear and mitochondrial genomes of Frieseomelitta varia - a highly eusocial stingless bee (Meliponini) with a permanently sterile worker caste.</title>
        <authorList>
            <person name="Freitas F.C.P."/>
            <person name="Lourenco A.P."/>
            <person name="Nunes F.M.F."/>
            <person name="Paschoal A.R."/>
            <person name="Abreu F.C.P."/>
            <person name="Barbin F.O."/>
            <person name="Bataglia L."/>
            <person name="Cardoso-Junior C.A.M."/>
            <person name="Cervoni M.S."/>
            <person name="Silva S.R."/>
            <person name="Dalarmi F."/>
            <person name="Del Lama M.A."/>
            <person name="Depintor T.S."/>
            <person name="Ferreira K.M."/>
            <person name="Goria P.S."/>
            <person name="Jaskot M.C."/>
            <person name="Lago D.C."/>
            <person name="Luna-Lucena D."/>
            <person name="Moda L.M."/>
            <person name="Nascimento L."/>
            <person name="Pedrino M."/>
            <person name="Rabico F.O."/>
            <person name="Sanches F.C."/>
            <person name="Santos D.E."/>
            <person name="Santos C.G."/>
            <person name="Vieira J."/>
            <person name="Lopes T.F."/>
            <person name="Barchuk A.R."/>
            <person name="Hartfelder K."/>
            <person name="Simoes Z.L.P."/>
            <person name="Bitondi M.M.G."/>
            <person name="Pinheiro D.G."/>
        </authorList>
    </citation>
    <scope>NUCLEOTIDE SEQUENCE</scope>
    <source>
        <strain evidence="2">USP_RPSP 00005682</strain>
        <tissue evidence="2">Whole individual</tissue>
    </source>
</reference>
<feature type="compositionally biased region" description="Basic and acidic residues" evidence="1">
    <location>
        <begin position="1"/>
        <end position="11"/>
    </location>
</feature>